<accession>A0ABW1FST3</accession>
<reference evidence="3" key="1">
    <citation type="journal article" date="2019" name="Int. J. Syst. Evol. Microbiol.">
        <title>The Global Catalogue of Microorganisms (GCM) 10K type strain sequencing project: providing services to taxonomists for standard genome sequencing and annotation.</title>
        <authorList>
            <consortium name="The Broad Institute Genomics Platform"/>
            <consortium name="The Broad Institute Genome Sequencing Center for Infectious Disease"/>
            <person name="Wu L."/>
            <person name="Ma J."/>
        </authorList>
    </citation>
    <scope>NUCLEOTIDE SEQUENCE [LARGE SCALE GENOMIC DNA]</scope>
    <source>
        <strain evidence="3">CGMCC 1.15809</strain>
    </source>
</reference>
<proteinExistence type="predicted"/>
<dbReference type="RefSeq" id="WP_345092830.1">
    <property type="nucleotide sequence ID" value="NZ_BAAAWG010000024.1"/>
</dbReference>
<organism evidence="2 3">
    <name type="scientific">Streptomyces ramulosus</name>
    <dbReference type="NCBI Taxonomy" id="47762"/>
    <lineage>
        <taxon>Bacteria</taxon>
        <taxon>Bacillati</taxon>
        <taxon>Actinomycetota</taxon>
        <taxon>Actinomycetes</taxon>
        <taxon>Kitasatosporales</taxon>
        <taxon>Streptomycetaceae</taxon>
        <taxon>Streptomyces</taxon>
    </lineage>
</organism>
<feature type="region of interest" description="Disordered" evidence="1">
    <location>
        <begin position="188"/>
        <end position="218"/>
    </location>
</feature>
<evidence type="ECO:0000313" key="2">
    <source>
        <dbReference type="EMBL" id="MFC5897453.1"/>
    </source>
</evidence>
<dbReference type="EMBL" id="JBHSPW010000022">
    <property type="protein sequence ID" value="MFC5897453.1"/>
    <property type="molecule type" value="Genomic_DNA"/>
</dbReference>
<gene>
    <name evidence="2" type="ORF">ACFP3M_32080</name>
</gene>
<sequence length="218" mass="23181">MTQEPDFWVLEYVTITKDPRTGLVVAIGGTEQAADLLQRAGGFLSAAGPRGDYHRLPHGLPVEQQRLKATAAAHALATAGHSVHLDPALNMLATPDGEREAALRYVAKLAERVATAETSSEVAEVLAEVASPIHGLLPLTREVIVRAWITASDLQNSEPGKEPEPIARLGNTTDSLLRAAHTVLRARNHIARTAQQPATAPPPGLRTPPSTSRTHGHG</sequence>
<protein>
    <submittedName>
        <fullName evidence="2">Uncharacterized protein</fullName>
    </submittedName>
</protein>
<dbReference type="Proteomes" id="UP001596241">
    <property type="component" value="Unassembled WGS sequence"/>
</dbReference>
<evidence type="ECO:0000256" key="1">
    <source>
        <dbReference type="SAM" id="MobiDB-lite"/>
    </source>
</evidence>
<evidence type="ECO:0000313" key="3">
    <source>
        <dbReference type="Proteomes" id="UP001596241"/>
    </source>
</evidence>
<name>A0ABW1FST3_9ACTN</name>
<comment type="caution">
    <text evidence="2">The sequence shown here is derived from an EMBL/GenBank/DDBJ whole genome shotgun (WGS) entry which is preliminary data.</text>
</comment>
<feature type="compositionally biased region" description="Polar residues" evidence="1">
    <location>
        <begin position="208"/>
        <end position="218"/>
    </location>
</feature>
<keyword evidence="3" id="KW-1185">Reference proteome</keyword>